<organism evidence="1 2">
    <name type="scientific">Lasiodiplodia mahajangana</name>
    <dbReference type="NCBI Taxonomy" id="1108764"/>
    <lineage>
        <taxon>Eukaryota</taxon>
        <taxon>Fungi</taxon>
        <taxon>Dikarya</taxon>
        <taxon>Ascomycota</taxon>
        <taxon>Pezizomycotina</taxon>
        <taxon>Dothideomycetes</taxon>
        <taxon>Dothideomycetes incertae sedis</taxon>
        <taxon>Botryosphaeriales</taxon>
        <taxon>Botryosphaeriaceae</taxon>
        <taxon>Lasiodiplodia</taxon>
    </lineage>
</organism>
<accession>A0ACC2JG40</accession>
<dbReference type="EMBL" id="JAPUUL010001836">
    <property type="protein sequence ID" value="KAJ8126486.1"/>
    <property type="molecule type" value="Genomic_DNA"/>
</dbReference>
<proteinExistence type="predicted"/>
<name>A0ACC2JG40_9PEZI</name>
<keyword evidence="2" id="KW-1185">Reference proteome</keyword>
<reference evidence="1" key="1">
    <citation type="submission" date="2022-12" db="EMBL/GenBank/DDBJ databases">
        <title>Genome Sequence of Lasiodiplodia mahajangana.</title>
        <authorList>
            <person name="Buettner E."/>
        </authorList>
    </citation>
    <scope>NUCLEOTIDE SEQUENCE</scope>
    <source>
        <strain evidence="1">VT137</strain>
    </source>
</reference>
<protein>
    <submittedName>
        <fullName evidence="1">Uncharacterized protein</fullName>
    </submittedName>
</protein>
<dbReference type="Proteomes" id="UP001153332">
    <property type="component" value="Unassembled WGS sequence"/>
</dbReference>
<evidence type="ECO:0000313" key="2">
    <source>
        <dbReference type="Proteomes" id="UP001153332"/>
    </source>
</evidence>
<sequence length="320" mass="36191">MPCDDTKSPLPPSSPPRTPVFSPLPTLKENQDEEKPWATKQRRRRSFVIDALSPTTTRPPPWNTNEELPRHGPSAPSAQPRPDRLYFPGQSKSLEGIAIRSFCLGVTLALSTTALISILFLTASPLWRLPFFIGALSTFHFLEFWTTAKYNTSVASIDSFLLTANWPAYAIAHVSASLECLLTKLLFPNRAWAPFYSGHILLLLGLILVFVGQTARSLAMVQAGTSFNHTVQRRKKDDHELVTTGLYSFLRHPAYFGFFYWGIGTQLVLGNPICFVGYLIVLWRFFASRIKYEEAGLVHFFRDDYVDYRKRVGTGIPFIR</sequence>
<evidence type="ECO:0000313" key="1">
    <source>
        <dbReference type="EMBL" id="KAJ8126486.1"/>
    </source>
</evidence>
<comment type="caution">
    <text evidence="1">The sequence shown here is derived from an EMBL/GenBank/DDBJ whole genome shotgun (WGS) entry which is preliminary data.</text>
</comment>
<gene>
    <name evidence="1" type="ORF">O1611_g7151</name>
</gene>